<dbReference type="GO" id="GO:0051537">
    <property type="term" value="F:2 iron, 2 sulfur cluster binding"/>
    <property type="evidence" value="ECO:0007669"/>
    <property type="project" value="UniProtKB-KW"/>
</dbReference>
<dbReference type="InterPro" id="IPR015879">
    <property type="entry name" value="Ring_hydroxy_dOase_asu_C_dom"/>
</dbReference>
<dbReference type="PROSITE" id="PS51296">
    <property type="entry name" value="RIESKE"/>
    <property type="match status" value="1"/>
</dbReference>
<dbReference type="Proteomes" id="UP000198221">
    <property type="component" value="Chromosome I"/>
</dbReference>
<dbReference type="EMBL" id="LT607754">
    <property type="protein sequence ID" value="SCG77957.1"/>
    <property type="molecule type" value="Genomic_DNA"/>
</dbReference>
<comment type="similarity">
    <text evidence="1">Belongs to the bacterial ring-hydroxylating dioxygenase alpha subunit family.</text>
</comment>
<evidence type="ECO:0000313" key="9">
    <source>
        <dbReference type="Proteomes" id="UP000198221"/>
    </source>
</evidence>
<dbReference type="InterPro" id="IPR001663">
    <property type="entry name" value="Rng_hydr_dOase-A"/>
</dbReference>
<evidence type="ECO:0000256" key="6">
    <source>
        <dbReference type="ARBA" id="ARBA00023014"/>
    </source>
</evidence>
<proteinExistence type="inferred from homology"/>
<dbReference type="RefSeq" id="WP_089015593.1">
    <property type="nucleotide sequence ID" value="NZ_LT607754.1"/>
</dbReference>
<dbReference type="PANTHER" id="PTHR43756:SF1">
    <property type="entry name" value="3-PHENYLPROPIONATE_CINNAMIC ACID DIOXYGENASE SUBUNIT ALPHA"/>
    <property type="match status" value="1"/>
</dbReference>
<keyword evidence="6" id="KW-0411">Iron-sulfur</keyword>
<dbReference type="InterPro" id="IPR017941">
    <property type="entry name" value="Rieske_2Fe-2S"/>
</dbReference>
<feature type="domain" description="Rieske" evidence="7">
    <location>
        <begin position="47"/>
        <end position="159"/>
    </location>
</feature>
<evidence type="ECO:0000256" key="3">
    <source>
        <dbReference type="ARBA" id="ARBA00022723"/>
    </source>
</evidence>
<dbReference type="GO" id="GO:0016705">
    <property type="term" value="F:oxidoreductase activity, acting on paired donors, with incorporation or reduction of molecular oxygen"/>
    <property type="evidence" value="ECO:0007669"/>
    <property type="project" value="UniProtKB-ARBA"/>
</dbReference>
<sequence>MTVSAETGVNKRIDFEDLVRHDRVHGRVYYDEEIFRREVEQIWRKEWVFACHDSEIAQPGDYVTRLVSLVPLVITRDEDGDIHAMINRCPHRGNVLCMRDSGSAQVFRCAYHGWTFNNGGKLLGRTFRAGYAPGYGKEGEELNLVPVPRLETYRGFVFVNFSPEGPSLIETLGAAVPHLDRYVDRSPTGEIDIVGVEKMVIRANWKMPLENSVDDYHAGFVHRGIWDMDEDLRKVWYSTEDADSEAVNIDLGNGHTAMDFGSGIRTVGGGVTESVVPDEVQREYEDSLRRRLGEEGANAVLKQAVPHMMVFPNLFMLQNDLRIITPVGVRTTHYYHYVFNLRGADPLINRARLRRHEVSYGPAGMVLQDDIEVFERNQAGIESRIGSGEEWLDLSRGLHRESTNSLGQPTGRTKDEIAQRAIWKHYKDRMTQS</sequence>
<name>A0A1C5K5D2_9ACTN</name>
<evidence type="ECO:0000256" key="2">
    <source>
        <dbReference type="ARBA" id="ARBA00022714"/>
    </source>
</evidence>
<dbReference type="CDD" id="cd03469">
    <property type="entry name" value="Rieske_RO_Alpha_N"/>
    <property type="match status" value="1"/>
</dbReference>
<dbReference type="PANTHER" id="PTHR43756">
    <property type="entry name" value="CHOLINE MONOOXYGENASE, CHLOROPLASTIC"/>
    <property type="match status" value="1"/>
</dbReference>
<dbReference type="SUPFAM" id="SSF50022">
    <property type="entry name" value="ISP domain"/>
    <property type="match status" value="1"/>
</dbReference>
<evidence type="ECO:0000256" key="4">
    <source>
        <dbReference type="ARBA" id="ARBA00023002"/>
    </source>
</evidence>
<dbReference type="Gene3D" id="2.102.10.10">
    <property type="entry name" value="Rieske [2Fe-2S] iron-sulphur domain"/>
    <property type="match status" value="1"/>
</dbReference>
<dbReference type="InterPro" id="IPR036922">
    <property type="entry name" value="Rieske_2Fe-2S_sf"/>
</dbReference>
<protein>
    <submittedName>
        <fullName evidence="8">Rieske [2Fe-2S] domain-containing protein</fullName>
    </submittedName>
</protein>
<evidence type="ECO:0000259" key="7">
    <source>
        <dbReference type="PROSITE" id="PS51296"/>
    </source>
</evidence>
<dbReference type="PRINTS" id="PR00090">
    <property type="entry name" value="RNGDIOXGNASE"/>
</dbReference>
<gene>
    <name evidence="8" type="ORF">GA0070613_6419</name>
</gene>
<reference evidence="9" key="1">
    <citation type="submission" date="2016-06" db="EMBL/GenBank/DDBJ databases">
        <authorList>
            <person name="Varghese N."/>
            <person name="Submissions Spin"/>
        </authorList>
    </citation>
    <scope>NUCLEOTIDE SEQUENCE [LARGE SCALE GENOMIC DNA]</scope>
    <source>
        <strain evidence="9">DSM 43819</strain>
    </source>
</reference>
<keyword evidence="5" id="KW-0408">Iron</keyword>
<dbReference type="Pfam" id="PF00848">
    <property type="entry name" value="Ring_hydroxyl_A"/>
    <property type="match status" value="1"/>
</dbReference>
<accession>A0A1C5K5D2</accession>
<evidence type="ECO:0000256" key="5">
    <source>
        <dbReference type="ARBA" id="ARBA00023004"/>
    </source>
</evidence>
<organism evidence="8 9">
    <name type="scientific">Micromonospora inositola</name>
    <dbReference type="NCBI Taxonomy" id="47865"/>
    <lineage>
        <taxon>Bacteria</taxon>
        <taxon>Bacillati</taxon>
        <taxon>Actinomycetota</taxon>
        <taxon>Actinomycetes</taxon>
        <taxon>Micromonosporales</taxon>
        <taxon>Micromonosporaceae</taxon>
        <taxon>Micromonospora</taxon>
    </lineage>
</organism>
<keyword evidence="3" id="KW-0479">Metal-binding</keyword>
<dbReference type="Gene3D" id="3.90.380.10">
    <property type="entry name" value="Naphthalene 1,2-dioxygenase Alpha Subunit, Chain A, domain 1"/>
    <property type="match status" value="1"/>
</dbReference>
<evidence type="ECO:0000256" key="1">
    <source>
        <dbReference type="ARBA" id="ARBA00008751"/>
    </source>
</evidence>
<keyword evidence="4" id="KW-0560">Oxidoreductase</keyword>
<evidence type="ECO:0000313" key="8">
    <source>
        <dbReference type="EMBL" id="SCG77957.1"/>
    </source>
</evidence>
<keyword evidence="2" id="KW-0001">2Fe-2S</keyword>
<dbReference type="AlphaFoldDB" id="A0A1C5K5D2"/>
<keyword evidence="9" id="KW-1185">Reference proteome</keyword>
<dbReference type="GO" id="GO:0005506">
    <property type="term" value="F:iron ion binding"/>
    <property type="evidence" value="ECO:0007669"/>
    <property type="project" value="InterPro"/>
</dbReference>
<dbReference type="Pfam" id="PF00355">
    <property type="entry name" value="Rieske"/>
    <property type="match status" value="1"/>
</dbReference>
<dbReference type="OrthoDB" id="5243643at2"/>
<dbReference type="GO" id="GO:0004497">
    <property type="term" value="F:monooxygenase activity"/>
    <property type="evidence" value="ECO:0007669"/>
    <property type="project" value="UniProtKB-ARBA"/>
</dbReference>
<dbReference type="SUPFAM" id="SSF55961">
    <property type="entry name" value="Bet v1-like"/>
    <property type="match status" value="1"/>
</dbReference>